<dbReference type="OrthoDB" id="2903273at2"/>
<keyword evidence="1" id="KW-0472">Membrane</keyword>
<evidence type="ECO:0000313" key="2">
    <source>
        <dbReference type="EMBL" id="QGQ96579.1"/>
    </source>
</evidence>
<protein>
    <submittedName>
        <fullName evidence="2">Uncharacterized protein</fullName>
    </submittedName>
</protein>
<name>A0A6B8RKL5_9BACL</name>
<evidence type="ECO:0000256" key="1">
    <source>
        <dbReference type="SAM" id="Phobius"/>
    </source>
</evidence>
<feature type="transmembrane region" description="Helical" evidence="1">
    <location>
        <begin position="5"/>
        <end position="26"/>
    </location>
</feature>
<proteinExistence type="predicted"/>
<reference evidence="3" key="1">
    <citation type="submission" date="2018-11" db="EMBL/GenBank/DDBJ databases">
        <title>Complete genome sequence of Paenibacillus sp. ML311-T8.</title>
        <authorList>
            <person name="Nam Y.-D."/>
            <person name="Kang J."/>
            <person name="Chung W.-H."/>
            <person name="Park Y.S."/>
        </authorList>
    </citation>
    <scope>NUCLEOTIDE SEQUENCE [LARGE SCALE GENOMIC DNA]</scope>
    <source>
        <strain evidence="3">ML311-T8</strain>
    </source>
</reference>
<feature type="transmembrane region" description="Helical" evidence="1">
    <location>
        <begin position="46"/>
        <end position="65"/>
    </location>
</feature>
<dbReference type="Proteomes" id="UP000426246">
    <property type="component" value="Chromosome"/>
</dbReference>
<dbReference type="EMBL" id="CP034235">
    <property type="protein sequence ID" value="QGQ96579.1"/>
    <property type="molecule type" value="Genomic_DNA"/>
</dbReference>
<sequence length="81" mass="9066">MKRYVFTIFIAVVLILIAIIQTWIAYQPKVGPVGNGPNDAVIWTNFTWQLFTGICFLTVGIIGIYKSKKTELNGDVKQSDS</sequence>
<dbReference type="KEGG" id="ppsc:EHS13_17690"/>
<organism evidence="2 3">
    <name type="scientific">Paenibacillus psychroresistens</name>
    <dbReference type="NCBI Taxonomy" id="1778678"/>
    <lineage>
        <taxon>Bacteria</taxon>
        <taxon>Bacillati</taxon>
        <taxon>Bacillota</taxon>
        <taxon>Bacilli</taxon>
        <taxon>Bacillales</taxon>
        <taxon>Paenibacillaceae</taxon>
        <taxon>Paenibacillus</taxon>
    </lineage>
</organism>
<dbReference type="RefSeq" id="WP_155701651.1">
    <property type="nucleotide sequence ID" value="NZ_CP034235.1"/>
</dbReference>
<gene>
    <name evidence="2" type="ORF">EHS13_17690</name>
</gene>
<dbReference type="AlphaFoldDB" id="A0A6B8RKL5"/>
<keyword evidence="1" id="KW-1133">Transmembrane helix</keyword>
<evidence type="ECO:0000313" key="3">
    <source>
        <dbReference type="Proteomes" id="UP000426246"/>
    </source>
</evidence>
<keyword evidence="1" id="KW-0812">Transmembrane</keyword>
<accession>A0A6B8RKL5</accession>
<keyword evidence="3" id="KW-1185">Reference proteome</keyword>